<gene>
    <name evidence="2" type="ORF">HJ583_017195</name>
</gene>
<keyword evidence="3" id="KW-1185">Reference proteome</keyword>
<dbReference type="SUPFAM" id="SSF52141">
    <property type="entry name" value="Uracil-DNA glycosylase-like"/>
    <property type="match status" value="1"/>
</dbReference>
<name>A0ABX2IS00_9RHOO</name>
<keyword evidence="2" id="KW-0378">Hydrolase</keyword>
<keyword evidence="2" id="KW-0326">Glycosidase</keyword>
<dbReference type="EC" id="3.2.2.15" evidence="2"/>
<evidence type="ECO:0000313" key="3">
    <source>
        <dbReference type="Proteomes" id="UP000778523"/>
    </source>
</evidence>
<dbReference type="Gene3D" id="3.40.470.10">
    <property type="entry name" value="Uracil-DNA glycosylase-like domain"/>
    <property type="match status" value="1"/>
</dbReference>
<dbReference type="EMBL" id="JABCSC020000005">
    <property type="protein sequence ID" value="NSL56770.1"/>
    <property type="molecule type" value="Genomic_DNA"/>
</dbReference>
<reference evidence="2 3" key="1">
    <citation type="submission" date="2020-06" db="EMBL/GenBank/DDBJ databases">
        <title>Draft genome of Uliginosibacterium sp. IMCC34675.</title>
        <authorList>
            <person name="Song J."/>
        </authorList>
    </citation>
    <scope>NUCLEOTIDE SEQUENCE [LARGE SCALE GENOMIC DNA]</scope>
    <source>
        <strain evidence="2 3">IMCC34675</strain>
    </source>
</reference>
<dbReference type="Proteomes" id="UP000778523">
    <property type="component" value="Unassembled WGS sequence"/>
</dbReference>
<proteinExistence type="predicted"/>
<evidence type="ECO:0000259" key="1">
    <source>
        <dbReference type="SMART" id="SM00986"/>
    </source>
</evidence>
<dbReference type="InterPro" id="IPR005122">
    <property type="entry name" value="Uracil-DNA_glycosylase-like"/>
</dbReference>
<dbReference type="CDD" id="cd10032">
    <property type="entry name" value="UDG-F6_HDG"/>
    <property type="match status" value="1"/>
</dbReference>
<dbReference type="InterPro" id="IPR026353">
    <property type="entry name" value="Hypoxan-DNA_Glyclase"/>
</dbReference>
<accession>A0ABX2IS00</accession>
<sequence>MTRLEAFPPIATPEAKILILGSMPGAASLGAQRYYAHPHNQFWPIMASLLGFDPTLDYASRCDRLNAAGIAVWDVLKSCNRQGSLDSAIERDSIVVNDFSHFFTTHPKLQEIFFNGSAAEQLFRKHVAISILPGRLRLQRLPSTSPAHASLRPEAKLQHWRQALQAVRQ</sequence>
<dbReference type="Pfam" id="PF03167">
    <property type="entry name" value="UDG"/>
    <property type="match status" value="1"/>
</dbReference>
<protein>
    <submittedName>
        <fullName evidence="2">DNA-deoxyinosine glycosylase</fullName>
        <ecNumber evidence="2">3.2.2.15</ecNumber>
    </submittedName>
</protein>
<feature type="domain" description="Uracil-DNA glycosylase-like" evidence="1">
    <location>
        <begin position="8"/>
        <end position="164"/>
    </location>
</feature>
<evidence type="ECO:0000313" key="2">
    <source>
        <dbReference type="EMBL" id="NSL56770.1"/>
    </source>
</evidence>
<dbReference type="SMART" id="SM00987">
    <property type="entry name" value="UreE_C"/>
    <property type="match status" value="1"/>
</dbReference>
<dbReference type="InterPro" id="IPR036895">
    <property type="entry name" value="Uracil-DNA_glycosylase-like_sf"/>
</dbReference>
<dbReference type="SMART" id="SM00986">
    <property type="entry name" value="UDG"/>
    <property type="match status" value="1"/>
</dbReference>
<dbReference type="GO" id="GO:0033958">
    <property type="term" value="F:DNA-deoxyinosine glycosylase activity"/>
    <property type="evidence" value="ECO:0007669"/>
    <property type="project" value="UniProtKB-EC"/>
</dbReference>
<comment type="caution">
    <text evidence="2">The sequence shown here is derived from an EMBL/GenBank/DDBJ whole genome shotgun (WGS) entry which is preliminary data.</text>
</comment>
<dbReference type="RefSeq" id="WP_170023068.1">
    <property type="nucleotide sequence ID" value="NZ_JABCSC020000005.1"/>
</dbReference>
<dbReference type="NCBIfam" id="TIGR04274">
    <property type="entry name" value="hypoxanDNAglyco"/>
    <property type="match status" value="1"/>
</dbReference>
<organism evidence="2 3">
    <name type="scientific">Uliginosibacterium aquaticum</name>
    <dbReference type="NCBI Taxonomy" id="2731212"/>
    <lineage>
        <taxon>Bacteria</taxon>
        <taxon>Pseudomonadati</taxon>
        <taxon>Pseudomonadota</taxon>
        <taxon>Betaproteobacteria</taxon>
        <taxon>Rhodocyclales</taxon>
        <taxon>Zoogloeaceae</taxon>
        <taxon>Uliginosibacterium</taxon>
    </lineage>
</organism>